<protein>
    <submittedName>
        <fullName evidence="1">Uncharacterized protein</fullName>
    </submittedName>
</protein>
<dbReference type="AlphaFoldDB" id="A0A0E9QK48"/>
<sequence>MCSVTGSKDCRLPMANSYLIINVTGWGGGEQLGHHTLVHGRASVAYK</sequence>
<reference evidence="1" key="2">
    <citation type="journal article" date="2015" name="Fish Shellfish Immunol.">
        <title>Early steps in the European eel (Anguilla anguilla)-Vibrio vulnificus interaction in the gills: Role of the RtxA13 toxin.</title>
        <authorList>
            <person name="Callol A."/>
            <person name="Pajuelo D."/>
            <person name="Ebbesson L."/>
            <person name="Teles M."/>
            <person name="MacKenzie S."/>
            <person name="Amaro C."/>
        </authorList>
    </citation>
    <scope>NUCLEOTIDE SEQUENCE</scope>
</reference>
<name>A0A0E9QK48_ANGAN</name>
<accession>A0A0E9QK48</accession>
<proteinExistence type="predicted"/>
<reference evidence="1" key="1">
    <citation type="submission" date="2014-11" db="EMBL/GenBank/DDBJ databases">
        <authorList>
            <person name="Amaro Gonzalez C."/>
        </authorList>
    </citation>
    <scope>NUCLEOTIDE SEQUENCE</scope>
</reference>
<dbReference type="EMBL" id="GBXM01091336">
    <property type="protein sequence ID" value="JAH17241.1"/>
    <property type="molecule type" value="Transcribed_RNA"/>
</dbReference>
<organism evidence="1">
    <name type="scientific">Anguilla anguilla</name>
    <name type="common">European freshwater eel</name>
    <name type="synonym">Muraena anguilla</name>
    <dbReference type="NCBI Taxonomy" id="7936"/>
    <lineage>
        <taxon>Eukaryota</taxon>
        <taxon>Metazoa</taxon>
        <taxon>Chordata</taxon>
        <taxon>Craniata</taxon>
        <taxon>Vertebrata</taxon>
        <taxon>Euteleostomi</taxon>
        <taxon>Actinopterygii</taxon>
        <taxon>Neopterygii</taxon>
        <taxon>Teleostei</taxon>
        <taxon>Anguilliformes</taxon>
        <taxon>Anguillidae</taxon>
        <taxon>Anguilla</taxon>
    </lineage>
</organism>
<evidence type="ECO:0000313" key="1">
    <source>
        <dbReference type="EMBL" id="JAH17241.1"/>
    </source>
</evidence>